<keyword evidence="11 18" id="KW-0413">Isomerase</keyword>
<gene>
    <name evidence="17" type="primary">nnrD</name>
    <name evidence="18" type="synonym">nnrE</name>
    <name evidence="22" type="ORF">SAMN02927930_01299</name>
</gene>
<comment type="cofactor">
    <cofactor evidence="17">
        <name>Mg(2+)</name>
        <dbReference type="ChEBI" id="CHEBI:18420"/>
    </cofactor>
</comment>
<organism evidence="22 23">
    <name type="scientific">Pseudidiomarina indica</name>
    <dbReference type="NCBI Taxonomy" id="1159017"/>
    <lineage>
        <taxon>Bacteria</taxon>
        <taxon>Pseudomonadati</taxon>
        <taxon>Pseudomonadota</taxon>
        <taxon>Gammaproteobacteria</taxon>
        <taxon>Alteromonadales</taxon>
        <taxon>Idiomarinaceae</taxon>
        <taxon>Pseudidiomarina</taxon>
    </lineage>
</organism>
<evidence type="ECO:0000256" key="7">
    <source>
        <dbReference type="ARBA" id="ARBA00022840"/>
    </source>
</evidence>
<dbReference type="Pfam" id="PF01256">
    <property type="entry name" value="Carb_kinase"/>
    <property type="match status" value="1"/>
</dbReference>
<evidence type="ECO:0000256" key="15">
    <source>
        <dbReference type="ARBA" id="ARBA00048238"/>
    </source>
</evidence>
<dbReference type="InterPro" id="IPR004443">
    <property type="entry name" value="YjeF_N_dom"/>
</dbReference>
<dbReference type="InterPro" id="IPR030677">
    <property type="entry name" value="Nnr"/>
</dbReference>
<dbReference type="PANTHER" id="PTHR12592:SF0">
    <property type="entry name" value="ATP-DEPENDENT (S)-NAD(P)H-HYDRATE DEHYDRATASE"/>
    <property type="match status" value="1"/>
</dbReference>
<feature type="binding site" evidence="17">
    <location>
        <position position="438"/>
    </location>
    <ligand>
        <name>AMP</name>
        <dbReference type="ChEBI" id="CHEBI:456215"/>
    </ligand>
</feature>
<feature type="binding site" evidence="17">
    <location>
        <position position="322"/>
    </location>
    <ligand>
        <name>(6S)-NADPHX</name>
        <dbReference type="ChEBI" id="CHEBI:64076"/>
    </ligand>
</feature>
<feature type="domain" description="YjeF N-terminal" evidence="21">
    <location>
        <begin position="15"/>
        <end position="219"/>
    </location>
</feature>
<dbReference type="OrthoDB" id="9806925at2"/>
<comment type="catalytic activity">
    <reaction evidence="2 18 19">
        <text>(6R)-NADPHX = (6S)-NADPHX</text>
        <dbReference type="Rhea" id="RHEA:32227"/>
        <dbReference type="ChEBI" id="CHEBI:64076"/>
        <dbReference type="ChEBI" id="CHEBI:64077"/>
        <dbReference type="EC" id="5.1.99.6"/>
    </reaction>
</comment>
<dbReference type="PANTHER" id="PTHR12592">
    <property type="entry name" value="ATP-DEPENDENT (S)-NAD(P)H-HYDRATE DEHYDRATASE FAMILY MEMBER"/>
    <property type="match status" value="1"/>
</dbReference>
<evidence type="ECO:0000256" key="10">
    <source>
        <dbReference type="ARBA" id="ARBA00023027"/>
    </source>
</evidence>
<dbReference type="GO" id="GO:0046496">
    <property type="term" value="P:nicotinamide nucleotide metabolic process"/>
    <property type="evidence" value="ECO:0007669"/>
    <property type="project" value="UniProtKB-UniRule"/>
</dbReference>
<dbReference type="GO" id="GO:0052856">
    <property type="term" value="F:NAD(P)HX epimerase activity"/>
    <property type="evidence" value="ECO:0007669"/>
    <property type="project" value="UniProtKB-UniRule"/>
</dbReference>
<feature type="binding site" evidence="18">
    <location>
        <begin position="63"/>
        <end position="67"/>
    </location>
    <ligand>
        <name>(6S)-NADPHX</name>
        <dbReference type="ChEBI" id="CHEBI:64076"/>
    </ligand>
</feature>
<evidence type="ECO:0000256" key="5">
    <source>
        <dbReference type="ARBA" id="ARBA00022723"/>
    </source>
</evidence>
<keyword evidence="12 17" id="KW-0456">Lyase</keyword>
<comment type="similarity">
    <text evidence="3 19">In the N-terminal section; belongs to the NnrE/AIBP family.</text>
</comment>
<dbReference type="SUPFAM" id="SSF53613">
    <property type="entry name" value="Ribokinase-like"/>
    <property type="match status" value="1"/>
</dbReference>
<evidence type="ECO:0000256" key="9">
    <source>
        <dbReference type="ARBA" id="ARBA00022958"/>
    </source>
</evidence>
<evidence type="ECO:0000256" key="6">
    <source>
        <dbReference type="ARBA" id="ARBA00022741"/>
    </source>
</evidence>
<evidence type="ECO:0000256" key="12">
    <source>
        <dbReference type="ARBA" id="ARBA00023239"/>
    </source>
</evidence>
<comment type="catalytic activity">
    <reaction evidence="1 18 19">
        <text>(6R)-NADHX = (6S)-NADHX</text>
        <dbReference type="Rhea" id="RHEA:32215"/>
        <dbReference type="ChEBI" id="CHEBI:64074"/>
        <dbReference type="ChEBI" id="CHEBI:64075"/>
        <dbReference type="EC" id="5.1.99.6"/>
    </reaction>
</comment>
<comment type="catalytic activity">
    <reaction evidence="16 17 19">
        <text>(6S)-NADPHX + ADP = AMP + phosphate + NADPH + H(+)</text>
        <dbReference type="Rhea" id="RHEA:32235"/>
        <dbReference type="ChEBI" id="CHEBI:15378"/>
        <dbReference type="ChEBI" id="CHEBI:43474"/>
        <dbReference type="ChEBI" id="CHEBI:57783"/>
        <dbReference type="ChEBI" id="CHEBI:64076"/>
        <dbReference type="ChEBI" id="CHEBI:456215"/>
        <dbReference type="ChEBI" id="CHEBI:456216"/>
        <dbReference type="EC" id="4.2.1.136"/>
    </reaction>
</comment>
<feature type="binding site" evidence="18">
    <location>
        <position position="64"/>
    </location>
    <ligand>
        <name>K(+)</name>
        <dbReference type="ChEBI" id="CHEBI:29103"/>
    </ligand>
</feature>
<dbReference type="InterPro" id="IPR017953">
    <property type="entry name" value="Carbohydrate_kinase_pred_CS"/>
</dbReference>
<dbReference type="HAMAP" id="MF_01966">
    <property type="entry name" value="NADHX_epimerase"/>
    <property type="match status" value="1"/>
</dbReference>
<name>A0A1G6CLJ5_9GAMM</name>
<sequence length="518" mass="54247">MPATLNRKVYTTAQIRAAEQQAVTHLKVSLSQLMQRAAHACLQRLQAQQPAPARVVVLCGPGNNGGDGWVLARLAQQAGYQVQVFAVTPRSDLAQLAAQAWHDSGGISHPLAAFNPTHREQSDVVVDAVFGSGLNRSVTEQFADCIAVLNTQPRRCWVLSIDIPSGLNSDTGRPCPIAVRADWTVSFIALTLGLVTGQAAHYCGHIELAELGIASCLRSQQPVLEVIDASTVVHSLPARAKTAHKGDFGHVVVIGGGPGMSGAAILAGQAVLRCGAGKVSIACHPTSQLAIAAAQPEFMVHAVTDSVSLLLSKADVVVIGPGLGQSEWAQQLVIAVADWDGTVVWDADGLNLLAALALLKPANSEWVMTPHPGEAGRLLGTSTAAVEQDRWHALTQICQNFQAHALLKGAGTLVQSVTHPTGWVCRRGSPALATGGSGDVLSGVVAALLAQRLPIPDALVTAVWLHAVAGELASCDGERGTIASDLLLPLRQLSNPAQWSAEIRSVINIEDVCKKPLI</sequence>
<dbReference type="SUPFAM" id="SSF64153">
    <property type="entry name" value="YjeF N-terminal domain-like"/>
    <property type="match status" value="1"/>
</dbReference>
<comment type="similarity">
    <text evidence="17">Belongs to the NnrD/CARKD family.</text>
</comment>
<keyword evidence="6 17" id="KW-0547">Nucleotide-binding</keyword>
<feature type="binding site" evidence="18">
    <location>
        <position position="165"/>
    </location>
    <ligand>
        <name>K(+)</name>
        <dbReference type="ChEBI" id="CHEBI:29103"/>
    </ligand>
</feature>
<evidence type="ECO:0000256" key="14">
    <source>
        <dbReference type="ARBA" id="ARBA00025153"/>
    </source>
</evidence>
<keyword evidence="10 17" id="KW-0520">NAD</keyword>
<evidence type="ECO:0000256" key="13">
    <source>
        <dbReference type="ARBA" id="ARBA00023268"/>
    </source>
</evidence>
<keyword evidence="5 18" id="KW-0479">Metal-binding</keyword>
<dbReference type="Gene3D" id="3.40.1190.20">
    <property type="match status" value="1"/>
</dbReference>
<reference evidence="23" key="1">
    <citation type="submission" date="2016-10" db="EMBL/GenBank/DDBJ databases">
        <authorList>
            <person name="Varghese N."/>
            <person name="Submissions S."/>
        </authorList>
    </citation>
    <scope>NUCLEOTIDE SEQUENCE [LARGE SCALE GENOMIC DNA]</scope>
    <source>
        <strain evidence="23">CGMCC 1.10824</strain>
    </source>
</reference>
<dbReference type="NCBIfam" id="TIGR00196">
    <property type="entry name" value="yjeF_cterm"/>
    <property type="match status" value="1"/>
</dbReference>
<evidence type="ECO:0000313" key="23">
    <source>
        <dbReference type="Proteomes" id="UP000199626"/>
    </source>
</evidence>
<comment type="function">
    <text evidence="18">Catalyzes the epimerization of the S- and R-forms of NAD(P)HX, a damaged form of NAD(P)H that is a result of enzymatic or heat-dependent hydration. This is a prerequisite for the S-specific NAD(P)H-hydrate dehydratase to allow the repair of both epimers of NAD(P)HX.</text>
</comment>
<dbReference type="EC" id="4.2.1.136" evidence="19"/>
<dbReference type="InterPro" id="IPR029056">
    <property type="entry name" value="Ribokinase-like"/>
</dbReference>
<dbReference type="PROSITE" id="PS01050">
    <property type="entry name" value="YJEF_C_2"/>
    <property type="match status" value="1"/>
</dbReference>
<feature type="binding site" evidence="17">
    <location>
        <position position="439"/>
    </location>
    <ligand>
        <name>(6S)-NADPHX</name>
        <dbReference type="ChEBI" id="CHEBI:64076"/>
    </ligand>
</feature>
<dbReference type="GO" id="GO:0110051">
    <property type="term" value="P:metabolite repair"/>
    <property type="evidence" value="ECO:0007669"/>
    <property type="project" value="TreeGrafter"/>
</dbReference>
<dbReference type="InterPro" id="IPR000631">
    <property type="entry name" value="CARKD"/>
</dbReference>
<evidence type="ECO:0000256" key="3">
    <source>
        <dbReference type="ARBA" id="ARBA00006001"/>
    </source>
</evidence>
<dbReference type="PROSITE" id="PS51385">
    <property type="entry name" value="YJEF_N"/>
    <property type="match status" value="1"/>
</dbReference>
<dbReference type="InterPro" id="IPR036652">
    <property type="entry name" value="YjeF_N_dom_sf"/>
</dbReference>
<dbReference type="CDD" id="cd01171">
    <property type="entry name" value="YXKO-related"/>
    <property type="match status" value="1"/>
</dbReference>
<evidence type="ECO:0000256" key="17">
    <source>
        <dbReference type="HAMAP-Rule" id="MF_01965"/>
    </source>
</evidence>
<comment type="subunit">
    <text evidence="17">Homotetramer.</text>
</comment>
<feature type="binding site" evidence="17">
    <location>
        <position position="263"/>
    </location>
    <ligand>
        <name>(6S)-NADPHX</name>
        <dbReference type="ChEBI" id="CHEBI:64076"/>
    </ligand>
</feature>
<evidence type="ECO:0000256" key="2">
    <source>
        <dbReference type="ARBA" id="ARBA00000909"/>
    </source>
</evidence>
<comment type="cofactor">
    <cofactor evidence="18 19">
        <name>K(+)</name>
        <dbReference type="ChEBI" id="CHEBI:29103"/>
    </cofactor>
    <text evidence="18 19">Binds 1 potassium ion per subunit.</text>
</comment>
<proteinExistence type="inferred from homology"/>
<keyword evidence="7 17" id="KW-0067">ATP-binding</keyword>
<protein>
    <recommendedName>
        <fullName evidence="19">Bifunctional NAD(P)H-hydrate repair enzyme</fullName>
    </recommendedName>
    <alternativeName>
        <fullName evidence="19">Nicotinamide nucleotide repair protein</fullName>
    </alternativeName>
    <domain>
        <recommendedName>
            <fullName evidence="19">ADP-dependent (S)-NAD(P)H-hydrate dehydratase</fullName>
            <ecNumber evidence="19">4.2.1.136</ecNumber>
        </recommendedName>
        <alternativeName>
            <fullName evidence="19">ADP-dependent NAD(P)HX dehydratase</fullName>
        </alternativeName>
    </domain>
    <domain>
        <recommendedName>
            <fullName evidence="19">NAD(P)H-hydrate epimerase</fullName>
            <ecNumber evidence="19">5.1.99.6</ecNumber>
        </recommendedName>
    </domain>
</protein>
<dbReference type="AlphaFoldDB" id="A0A1G6CLJ5"/>
<dbReference type="EMBL" id="FMXN01000006">
    <property type="protein sequence ID" value="SDB33767.1"/>
    <property type="molecule type" value="Genomic_DNA"/>
</dbReference>
<comment type="caution">
    <text evidence="18">Lacks conserved residue(s) required for the propagation of feature annotation.</text>
</comment>
<feature type="binding site" evidence="18">
    <location>
        <position position="162"/>
    </location>
    <ligand>
        <name>(6S)-NADPHX</name>
        <dbReference type="ChEBI" id="CHEBI:64076"/>
    </ligand>
</feature>
<dbReference type="Pfam" id="PF03853">
    <property type="entry name" value="YjeF_N"/>
    <property type="match status" value="1"/>
</dbReference>
<dbReference type="GO" id="GO:0052855">
    <property type="term" value="F:ADP-dependent NAD(P)H-hydrate dehydratase activity"/>
    <property type="evidence" value="ECO:0007669"/>
    <property type="project" value="UniProtKB-UniRule"/>
</dbReference>
<dbReference type="NCBIfam" id="TIGR00197">
    <property type="entry name" value="yjeF_nterm"/>
    <property type="match status" value="1"/>
</dbReference>
<evidence type="ECO:0000256" key="16">
    <source>
        <dbReference type="ARBA" id="ARBA00049209"/>
    </source>
</evidence>
<keyword evidence="9 18" id="KW-0630">Potassium</keyword>
<comment type="similarity">
    <text evidence="18">Belongs to the NnrE/AIBP family.</text>
</comment>
<dbReference type="Proteomes" id="UP000199626">
    <property type="component" value="Unassembled WGS sequence"/>
</dbReference>
<dbReference type="RefSeq" id="WP_092592900.1">
    <property type="nucleotide sequence ID" value="NZ_FMXN01000006.1"/>
</dbReference>
<evidence type="ECO:0000256" key="11">
    <source>
        <dbReference type="ARBA" id="ARBA00023235"/>
    </source>
</evidence>
<dbReference type="Gene3D" id="3.40.50.10260">
    <property type="entry name" value="YjeF N-terminal domain"/>
    <property type="match status" value="1"/>
</dbReference>
<feature type="binding site" evidence="17">
    <location>
        <begin position="408"/>
        <end position="412"/>
    </location>
    <ligand>
        <name>AMP</name>
        <dbReference type="ChEBI" id="CHEBI:456215"/>
    </ligand>
</feature>
<feature type="binding site" evidence="17">
    <location>
        <position position="371"/>
    </location>
    <ligand>
        <name>(6S)-NADPHX</name>
        <dbReference type="ChEBI" id="CHEBI:64076"/>
    </ligand>
</feature>
<feature type="domain" description="YjeF C-terminal" evidence="20">
    <location>
        <begin position="228"/>
        <end position="497"/>
    </location>
</feature>
<dbReference type="PIRSF" id="PIRSF017184">
    <property type="entry name" value="Nnr"/>
    <property type="match status" value="1"/>
</dbReference>
<feature type="binding site" evidence="18">
    <location>
        <position position="127"/>
    </location>
    <ligand>
        <name>K(+)</name>
        <dbReference type="ChEBI" id="CHEBI:29103"/>
    </ligand>
</feature>
<evidence type="ECO:0000259" key="21">
    <source>
        <dbReference type="PROSITE" id="PS51385"/>
    </source>
</evidence>
<accession>A0A1G6CLJ5</accession>
<evidence type="ECO:0000259" key="20">
    <source>
        <dbReference type="PROSITE" id="PS51383"/>
    </source>
</evidence>
<dbReference type="HAMAP" id="MF_01965">
    <property type="entry name" value="NADHX_dehydratase"/>
    <property type="match status" value="1"/>
</dbReference>
<dbReference type="GO" id="GO:0046872">
    <property type="term" value="F:metal ion binding"/>
    <property type="evidence" value="ECO:0007669"/>
    <property type="project" value="UniProtKB-UniRule"/>
</dbReference>
<feature type="binding site" evidence="18">
    <location>
        <begin position="131"/>
        <end position="137"/>
    </location>
    <ligand>
        <name>(6S)-NADPHX</name>
        <dbReference type="ChEBI" id="CHEBI:64076"/>
    </ligand>
</feature>
<dbReference type="PROSITE" id="PS51383">
    <property type="entry name" value="YJEF_C_3"/>
    <property type="match status" value="1"/>
</dbReference>
<evidence type="ECO:0000313" key="22">
    <source>
        <dbReference type="EMBL" id="SDB33767.1"/>
    </source>
</evidence>
<evidence type="ECO:0000256" key="4">
    <source>
        <dbReference type="ARBA" id="ARBA00009524"/>
    </source>
</evidence>
<dbReference type="GO" id="GO:0005524">
    <property type="term" value="F:ATP binding"/>
    <property type="evidence" value="ECO:0007669"/>
    <property type="project" value="UniProtKB-UniRule"/>
</dbReference>
<evidence type="ECO:0000256" key="18">
    <source>
        <dbReference type="HAMAP-Rule" id="MF_01966"/>
    </source>
</evidence>
<evidence type="ECO:0000256" key="1">
    <source>
        <dbReference type="ARBA" id="ARBA00000013"/>
    </source>
</evidence>
<comment type="similarity">
    <text evidence="4 19">In the C-terminal section; belongs to the NnrD/CARKD family.</text>
</comment>
<evidence type="ECO:0000256" key="19">
    <source>
        <dbReference type="PIRNR" id="PIRNR017184"/>
    </source>
</evidence>
<evidence type="ECO:0000256" key="8">
    <source>
        <dbReference type="ARBA" id="ARBA00022857"/>
    </source>
</evidence>
<comment type="function">
    <text evidence="17">Catalyzes the dehydration of the S-form of NAD(P)HX at the expense of ADP, which is converted to AMP. Together with NAD(P)HX epimerase, which catalyzes the epimerization of the S- and R-forms, the enzyme allows the repair of both epimers of NAD(P)HX, a damaged form of NAD(P)H that is a result of enzymatic or heat-dependent hydration.</text>
</comment>
<keyword evidence="23" id="KW-1185">Reference proteome</keyword>
<dbReference type="STRING" id="1159017.SAMN02927930_01299"/>
<dbReference type="EC" id="5.1.99.6" evidence="19"/>
<comment type="catalytic activity">
    <reaction evidence="15 17 19">
        <text>(6S)-NADHX + ADP = AMP + phosphate + NADH + H(+)</text>
        <dbReference type="Rhea" id="RHEA:32223"/>
        <dbReference type="ChEBI" id="CHEBI:15378"/>
        <dbReference type="ChEBI" id="CHEBI:43474"/>
        <dbReference type="ChEBI" id="CHEBI:57945"/>
        <dbReference type="ChEBI" id="CHEBI:64074"/>
        <dbReference type="ChEBI" id="CHEBI:456215"/>
        <dbReference type="ChEBI" id="CHEBI:456216"/>
        <dbReference type="EC" id="4.2.1.136"/>
    </reaction>
</comment>
<keyword evidence="8 17" id="KW-0521">NADP</keyword>
<comment type="function">
    <text evidence="14 19">Bifunctional enzyme that catalyzes the epimerization of the S- and R-forms of NAD(P)HX and the dehydration of the S-form of NAD(P)HX at the expense of ADP, which is converted to AMP. This allows the repair of both epimers of NAD(P)HX, a damaged form of NAD(P)H that is a result of enzymatic or heat-dependent hydration.</text>
</comment>
<keyword evidence="13" id="KW-0511">Multifunctional enzyme</keyword>